<dbReference type="HOGENOM" id="CLU_3087921_0_0_1"/>
<dbReference type="Proteomes" id="UP000054538">
    <property type="component" value="Unassembled WGS sequence"/>
</dbReference>
<dbReference type="AlphaFoldDB" id="A0A0D0D3K1"/>
<reference evidence="1 2" key="1">
    <citation type="submission" date="2014-04" db="EMBL/GenBank/DDBJ databases">
        <authorList>
            <consortium name="DOE Joint Genome Institute"/>
            <person name="Kuo A."/>
            <person name="Kohler A."/>
            <person name="Jargeat P."/>
            <person name="Nagy L.G."/>
            <person name="Floudas D."/>
            <person name="Copeland A."/>
            <person name="Barry K.W."/>
            <person name="Cichocki N."/>
            <person name="Veneault-Fourrey C."/>
            <person name="LaButti K."/>
            <person name="Lindquist E.A."/>
            <person name="Lipzen A."/>
            <person name="Lundell T."/>
            <person name="Morin E."/>
            <person name="Murat C."/>
            <person name="Sun H."/>
            <person name="Tunlid A."/>
            <person name="Henrissat B."/>
            <person name="Grigoriev I.V."/>
            <person name="Hibbett D.S."/>
            <person name="Martin F."/>
            <person name="Nordberg H.P."/>
            <person name="Cantor M.N."/>
            <person name="Hua S.X."/>
        </authorList>
    </citation>
    <scope>NUCLEOTIDE SEQUENCE [LARGE SCALE GENOMIC DNA]</scope>
    <source>
        <strain evidence="1 2">Ve08.2h10</strain>
    </source>
</reference>
<dbReference type="EMBL" id="KN825434">
    <property type="protein sequence ID" value="KIK91047.1"/>
    <property type="molecule type" value="Genomic_DNA"/>
</dbReference>
<gene>
    <name evidence="1" type="ORF">PAXRUDRAFT_831167</name>
</gene>
<reference evidence="2" key="2">
    <citation type="submission" date="2015-01" db="EMBL/GenBank/DDBJ databases">
        <title>Evolutionary Origins and Diversification of the Mycorrhizal Mutualists.</title>
        <authorList>
            <consortium name="DOE Joint Genome Institute"/>
            <consortium name="Mycorrhizal Genomics Consortium"/>
            <person name="Kohler A."/>
            <person name="Kuo A."/>
            <person name="Nagy L.G."/>
            <person name="Floudas D."/>
            <person name="Copeland A."/>
            <person name="Barry K.W."/>
            <person name="Cichocki N."/>
            <person name="Veneault-Fourrey C."/>
            <person name="LaButti K."/>
            <person name="Lindquist E.A."/>
            <person name="Lipzen A."/>
            <person name="Lundell T."/>
            <person name="Morin E."/>
            <person name="Murat C."/>
            <person name="Riley R."/>
            <person name="Ohm R."/>
            <person name="Sun H."/>
            <person name="Tunlid A."/>
            <person name="Henrissat B."/>
            <person name="Grigoriev I.V."/>
            <person name="Hibbett D.S."/>
            <person name="Martin F."/>
        </authorList>
    </citation>
    <scope>NUCLEOTIDE SEQUENCE [LARGE SCALE GENOMIC DNA]</scope>
    <source>
        <strain evidence="2">Ve08.2h10</strain>
    </source>
</reference>
<evidence type="ECO:0000313" key="1">
    <source>
        <dbReference type="EMBL" id="KIK91047.1"/>
    </source>
</evidence>
<dbReference type="InParanoid" id="A0A0D0D3K1"/>
<organism evidence="1 2">
    <name type="scientific">Paxillus rubicundulus Ve08.2h10</name>
    <dbReference type="NCBI Taxonomy" id="930991"/>
    <lineage>
        <taxon>Eukaryota</taxon>
        <taxon>Fungi</taxon>
        <taxon>Dikarya</taxon>
        <taxon>Basidiomycota</taxon>
        <taxon>Agaricomycotina</taxon>
        <taxon>Agaricomycetes</taxon>
        <taxon>Agaricomycetidae</taxon>
        <taxon>Boletales</taxon>
        <taxon>Paxilineae</taxon>
        <taxon>Paxillaceae</taxon>
        <taxon>Paxillus</taxon>
    </lineage>
</organism>
<proteinExistence type="predicted"/>
<name>A0A0D0D3K1_9AGAM</name>
<keyword evidence="2" id="KW-1185">Reference proteome</keyword>
<sequence>MPQWVVVRSHPRQALQYIETRFLRLSSYTSVARYTGSHAAGSRYSEEYVLEG</sequence>
<accession>A0A0D0D3K1</accession>
<protein>
    <submittedName>
        <fullName evidence="1">Uncharacterized protein</fullName>
    </submittedName>
</protein>
<evidence type="ECO:0000313" key="2">
    <source>
        <dbReference type="Proteomes" id="UP000054538"/>
    </source>
</evidence>